<evidence type="ECO:0000313" key="2">
    <source>
        <dbReference type="Proteomes" id="UP000298615"/>
    </source>
</evidence>
<evidence type="ECO:0000313" key="1">
    <source>
        <dbReference type="EMBL" id="QCI86580.1"/>
    </source>
</evidence>
<sequence length="253" mass="29926">MPLIGRIDFNYETTNEKSVKESIKWLLNGMKRLEGPLGFKYEEKPLGERHEITFNFSGEEPRNVYYNINSLLYTLSRPEHIAKGETIEEVLKHVDVLTANNVTINLKYYVIDMSLQFLGQYYVETNLKKMPLMRFNSLGRRPEYSVAFHQMIQSSISIPTQQTTYYQKTNWEANELPFEWSMIREHLPERYVSDVFIELVHDSINNAVKIHQNQNQKDQPEQTTEKIIDQLIEKGQYGLGKFMLRQDFNQQLF</sequence>
<dbReference type="Proteomes" id="UP000298615">
    <property type="component" value="Chromosome"/>
</dbReference>
<gene>
    <name evidence="1" type="ORF">FA707_06165</name>
</gene>
<keyword evidence="2" id="KW-1185">Reference proteome</keyword>
<dbReference type="AlphaFoldDB" id="A0A4D7CWV6"/>
<proteinExistence type="predicted"/>
<dbReference type="EMBL" id="CP039712">
    <property type="protein sequence ID" value="QCI86580.1"/>
    <property type="molecule type" value="Genomic_DNA"/>
</dbReference>
<dbReference type="KEGG" id="vao:FA707_06165"/>
<protein>
    <submittedName>
        <fullName evidence="1">Uncharacterized protein</fullName>
    </submittedName>
</protein>
<name>A0A4D7CWV6_9ENTE</name>
<accession>A0A4D7CWV6</accession>
<dbReference type="OrthoDB" id="2691759at2"/>
<reference evidence="1 2" key="1">
    <citation type="submission" date="2019-04" db="EMBL/GenBank/DDBJ databases">
        <title>Vagococcus sp. nov., isolated from faeces of yaks (Bos grunniens).</title>
        <authorList>
            <person name="Ge Y."/>
        </authorList>
    </citation>
    <scope>NUCLEOTIDE SEQUENCE [LARGE SCALE GENOMIC DNA]</scope>
    <source>
        <strain evidence="1 2">MN-17</strain>
    </source>
</reference>
<organism evidence="1 2">
    <name type="scientific">Vagococcus zengguangii</name>
    <dbReference type="NCBI Taxonomy" id="2571750"/>
    <lineage>
        <taxon>Bacteria</taxon>
        <taxon>Bacillati</taxon>
        <taxon>Bacillota</taxon>
        <taxon>Bacilli</taxon>
        <taxon>Lactobacillales</taxon>
        <taxon>Enterococcaceae</taxon>
        <taxon>Vagococcus</taxon>
    </lineage>
</organism>
<dbReference type="RefSeq" id="WP_136953411.1">
    <property type="nucleotide sequence ID" value="NZ_CP039712.1"/>
</dbReference>